<feature type="compositionally biased region" description="Polar residues" evidence="1">
    <location>
        <begin position="59"/>
        <end position="91"/>
    </location>
</feature>
<name>A0AA39HCD7_9BILA</name>
<evidence type="ECO:0000313" key="4">
    <source>
        <dbReference type="EMBL" id="KAK0403266.1"/>
    </source>
</evidence>
<feature type="transmembrane region" description="Helical" evidence="2">
    <location>
        <begin position="120"/>
        <end position="143"/>
    </location>
</feature>
<dbReference type="EMBL" id="JAUCMV010000004">
    <property type="protein sequence ID" value="KAK0403266.1"/>
    <property type="molecule type" value="Genomic_DNA"/>
</dbReference>
<feature type="signal peptide" evidence="3">
    <location>
        <begin position="1"/>
        <end position="22"/>
    </location>
</feature>
<keyword evidence="3" id="KW-0732">Signal</keyword>
<feature type="region of interest" description="Disordered" evidence="1">
    <location>
        <begin position="27"/>
        <end position="108"/>
    </location>
</feature>
<keyword evidence="2" id="KW-0472">Membrane</keyword>
<feature type="compositionally biased region" description="Polar residues" evidence="1">
    <location>
        <begin position="27"/>
        <end position="52"/>
    </location>
</feature>
<protein>
    <submittedName>
        <fullName evidence="4">Uncharacterized protein</fullName>
    </submittedName>
</protein>
<dbReference type="AlphaFoldDB" id="A0AA39HCD7"/>
<evidence type="ECO:0000256" key="2">
    <source>
        <dbReference type="SAM" id="Phobius"/>
    </source>
</evidence>
<proteinExistence type="predicted"/>
<feature type="chain" id="PRO_5041203995" evidence="3">
    <location>
        <begin position="23"/>
        <end position="287"/>
    </location>
</feature>
<comment type="caution">
    <text evidence="4">The sequence shown here is derived from an EMBL/GenBank/DDBJ whole genome shotgun (WGS) entry which is preliminary data.</text>
</comment>
<keyword evidence="2" id="KW-0812">Transmembrane</keyword>
<evidence type="ECO:0000313" key="5">
    <source>
        <dbReference type="Proteomes" id="UP001175271"/>
    </source>
</evidence>
<reference evidence="4" key="1">
    <citation type="submission" date="2023-06" db="EMBL/GenBank/DDBJ databases">
        <title>Genomic analysis of the entomopathogenic nematode Steinernema hermaphroditum.</title>
        <authorList>
            <person name="Schwarz E.M."/>
            <person name="Heppert J.K."/>
            <person name="Baniya A."/>
            <person name="Schwartz H.T."/>
            <person name="Tan C.-H."/>
            <person name="Antoshechkin I."/>
            <person name="Sternberg P.W."/>
            <person name="Goodrich-Blair H."/>
            <person name="Dillman A.R."/>
        </authorList>
    </citation>
    <scope>NUCLEOTIDE SEQUENCE</scope>
    <source>
        <strain evidence="4">PS9179</strain>
        <tissue evidence="4">Whole animal</tissue>
    </source>
</reference>
<dbReference type="Proteomes" id="UP001175271">
    <property type="component" value="Unassembled WGS sequence"/>
</dbReference>
<evidence type="ECO:0000256" key="3">
    <source>
        <dbReference type="SAM" id="SignalP"/>
    </source>
</evidence>
<evidence type="ECO:0000256" key="1">
    <source>
        <dbReference type="SAM" id="MobiDB-lite"/>
    </source>
</evidence>
<organism evidence="4 5">
    <name type="scientific">Steinernema hermaphroditum</name>
    <dbReference type="NCBI Taxonomy" id="289476"/>
    <lineage>
        <taxon>Eukaryota</taxon>
        <taxon>Metazoa</taxon>
        <taxon>Ecdysozoa</taxon>
        <taxon>Nematoda</taxon>
        <taxon>Chromadorea</taxon>
        <taxon>Rhabditida</taxon>
        <taxon>Tylenchina</taxon>
        <taxon>Panagrolaimomorpha</taxon>
        <taxon>Strongyloidoidea</taxon>
        <taxon>Steinernematidae</taxon>
        <taxon>Steinernema</taxon>
    </lineage>
</organism>
<accession>A0AA39HCD7</accession>
<keyword evidence="5" id="KW-1185">Reference proteome</keyword>
<gene>
    <name evidence="4" type="ORF">QR680_016823</name>
</gene>
<keyword evidence="2" id="KW-1133">Transmembrane helix</keyword>
<sequence length="287" mass="31076">MAIGNFFVLFLLALRLFSVLEASNVTSSTQPNDLFNGTTPNPEPMNSTTVSENPAPDSTEPTEVSGQPDPDSTTEGSQKPNPDPTSTSPSVATEDFDFVNSTTTTPEGEEFYEMPNAVKFYMIAGGNVAIIVVASIVTTTLFCKGRIITPGSSEYRRWPKPDPVLHLEARPRKKIRQSHLPERTVCATTVLLAIEQFPSTLSADDVPASFSNSSPSETDNRIEAIVATSTSSSKNETGDLRTWMLQALRTEVLSELKEFTRGFVPSSAPMPSVSVIVVTLSAIHLLF</sequence>